<accession>A0A927CJ91</accession>
<dbReference type="Pfam" id="PF09587">
    <property type="entry name" value="PGA_cap"/>
    <property type="match status" value="1"/>
</dbReference>
<sequence>MATITLAAVGDLLMRGAIIESARRSDRTKKKESYAFGPMFAKVAPHLRKPDVTIGNLETTFSGRRWFEQGAGKRYKYERKSRIGYPMFNCPDELARTLKHLGFDVLTTANNHCMDGGPAGLKRTLRVLDKQGLRHTGTARSPEESRRLLIVRAKGIKLGILAYTYGTNSLPVPEPWLVNRIRHKQIIADIRRLKKQSDAVIVCLHFGKEFKRVPNDRQRSLVRLLLRHGANAVLGAHPHVLQPVTKSKVKDRYGKVRTRVAAYSLGNFISDRLRGNVHTLRGMILTLTIRKDRSGKTDITKVHKLRTIVKQGSAKGRAVFRIDVDLTPKA</sequence>
<keyword evidence="4" id="KW-1185">Reference proteome</keyword>
<evidence type="ECO:0000313" key="4">
    <source>
        <dbReference type="Proteomes" id="UP000632125"/>
    </source>
</evidence>
<dbReference type="RefSeq" id="WP_190860936.1">
    <property type="nucleotide sequence ID" value="NZ_JACXIY010000013.1"/>
</dbReference>
<comment type="caution">
    <text evidence="3">The sequence shown here is derived from an EMBL/GenBank/DDBJ whole genome shotgun (WGS) entry which is preliminary data.</text>
</comment>
<dbReference type="InterPro" id="IPR052169">
    <property type="entry name" value="CW_Biosynth-Accessory"/>
</dbReference>
<dbReference type="Proteomes" id="UP000632125">
    <property type="component" value="Unassembled WGS sequence"/>
</dbReference>
<gene>
    <name evidence="3" type="ORF">IDH41_11020</name>
</gene>
<dbReference type="InterPro" id="IPR029052">
    <property type="entry name" value="Metallo-depent_PP-like"/>
</dbReference>
<dbReference type="Gene3D" id="3.60.21.10">
    <property type="match status" value="1"/>
</dbReference>
<name>A0A927CJ91_9BACL</name>
<evidence type="ECO:0000259" key="2">
    <source>
        <dbReference type="SMART" id="SM00854"/>
    </source>
</evidence>
<comment type="similarity">
    <text evidence="1">Belongs to the CapA family.</text>
</comment>
<evidence type="ECO:0000256" key="1">
    <source>
        <dbReference type="ARBA" id="ARBA00005662"/>
    </source>
</evidence>
<feature type="domain" description="Capsule synthesis protein CapA" evidence="2">
    <location>
        <begin position="5"/>
        <end position="272"/>
    </location>
</feature>
<dbReference type="AlphaFoldDB" id="A0A927CJ91"/>
<proteinExistence type="inferred from homology"/>
<organism evidence="3 4">
    <name type="scientific">Paenibacillus arenilitoris</name>
    <dbReference type="NCBI Taxonomy" id="2772299"/>
    <lineage>
        <taxon>Bacteria</taxon>
        <taxon>Bacillati</taxon>
        <taxon>Bacillota</taxon>
        <taxon>Bacilli</taxon>
        <taxon>Bacillales</taxon>
        <taxon>Paenibacillaceae</taxon>
        <taxon>Paenibacillus</taxon>
    </lineage>
</organism>
<protein>
    <submittedName>
        <fullName evidence="3">CapA family protein</fullName>
    </submittedName>
</protein>
<dbReference type="SMART" id="SM00854">
    <property type="entry name" value="PGA_cap"/>
    <property type="match status" value="1"/>
</dbReference>
<reference evidence="3" key="1">
    <citation type="submission" date="2020-09" db="EMBL/GenBank/DDBJ databases">
        <title>A novel bacterium of genus Paenibacillus, isolated from South China Sea.</title>
        <authorList>
            <person name="Huang H."/>
            <person name="Mo K."/>
            <person name="Hu Y."/>
        </authorList>
    </citation>
    <scope>NUCLEOTIDE SEQUENCE</scope>
    <source>
        <strain evidence="3">IB182493</strain>
    </source>
</reference>
<dbReference type="CDD" id="cd07381">
    <property type="entry name" value="MPP_CapA"/>
    <property type="match status" value="1"/>
</dbReference>
<dbReference type="EMBL" id="JACXIY010000013">
    <property type="protein sequence ID" value="MBD2869113.1"/>
    <property type="molecule type" value="Genomic_DNA"/>
</dbReference>
<dbReference type="InterPro" id="IPR019079">
    <property type="entry name" value="Capsule_synth_CapA"/>
</dbReference>
<dbReference type="PANTHER" id="PTHR33393">
    <property type="entry name" value="POLYGLUTAMINE SYNTHESIS ACCESSORY PROTEIN RV0574C-RELATED"/>
    <property type="match status" value="1"/>
</dbReference>
<evidence type="ECO:0000313" key="3">
    <source>
        <dbReference type="EMBL" id="MBD2869113.1"/>
    </source>
</evidence>
<dbReference type="PANTHER" id="PTHR33393:SF12">
    <property type="entry name" value="CAPSULE BIOSYNTHESIS PROTEIN CAPA"/>
    <property type="match status" value="1"/>
</dbReference>
<dbReference type="SUPFAM" id="SSF56300">
    <property type="entry name" value="Metallo-dependent phosphatases"/>
    <property type="match status" value="1"/>
</dbReference>